<evidence type="ECO:0000256" key="4">
    <source>
        <dbReference type="ARBA" id="ARBA00022833"/>
    </source>
</evidence>
<dbReference type="SMART" id="SM00557">
    <property type="entry name" value="IG_FLMN"/>
    <property type="match status" value="1"/>
</dbReference>
<dbReference type="PROSITE" id="PS50194">
    <property type="entry name" value="FILAMIN_REPEAT"/>
    <property type="match status" value="1"/>
</dbReference>
<evidence type="ECO:0000256" key="2">
    <source>
        <dbReference type="ARBA" id="ARBA00022737"/>
    </source>
</evidence>
<keyword evidence="4" id="KW-0862">Zinc</keyword>
<dbReference type="PROSITE" id="PS51125">
    <property type="entry name" value="NHL"/>
    <property type="match status" value="4"/>
</dbReference>
<feature type="repeat" description="Filamin" evidence="5">
    <location>
        <begin position="4"/>
        <end position="117"/>
    </location>
</feature>
<protein>
    <submittedName>
        <fullName evidence="8">Tripartite motif-containing protein 2-like</fullName>
    </submittedName>
</protein>
<dbReference type="InterPro" id="IPR014756">
    <property type="entry name" value="Ig_E-set"/>
</dbReference>
<evidence type="ECO:0000313" key="7">
    <source>
        <dbReference type="Proteomes" id="UP000694865"/>
    </source>
</evidence>
<dbReference type="InterPro" id="IPR001298">
    <property type="entry name" value="Filamin/ABP280_rpt"/>
</dbReference>
<sequence>MEFQSYDDFCETKTLGEILHNKYIFEIKDVSKYYRIGDDVSITMATTGGTGVNCMALKQKIQSEMKTPFNTTEEMKVTDNKDGTCSLTYQAKVEGVHELTVLVNNKSVQGSPVKINVIPKKGLVGNYGGSRFSQFNYSESVLITSEGNVLVCESGNKLLQLLTLDGKHKRMIQFTGFNKPFCPHCAAESQDGNYFITDDDNKQVVVCNNNFELIRCFGSGKLTSPRGISISPVNGRVYVVDMSSHCIRIYNQDGGYINSFGSQGDGDCQFHYPWGITTDSKGNLIVADSWNHRIQVLTGEGEFLFKFGSRGNSDGQLQYPLGVATDTDGYVYVSENGNKRVLKYDSHGQFVCRIDSPADGLWFPHGICVTNDKPFGKVVVADKGNHCIKIFAQ</sequence>
<dbReference type="Pfam" id="PF01436">
    <property type="entry name" value="NHL"/>
    <property type="match status" value="4"/>
</dbReference>
<accession>A0ABM0MJ81</accession>
<keyword evidence="1" id="KW-0479">Metal-binding</keyword>
<dbReference type="CDD" id="cd05819">
    <property type="entry name" value="NHL"/>
    <property type="match status" value="1"/>
</dbReference>
<dbReference type="SUPFAM" id="SSF101898">
    <property type="entry name" value="NHL repeat"/>
    <property type="match status" value="1"/>
</dbReference>
<dbReference type="InterPro" id="IPR013783">
    <property type="entry name" value="Ig-like_fold"/>
</dbReference>
<dbReference type="Pfam" id="PF00630">
    <property type="entry name" value="Filamin"/>
    <property type="match status" value="1"/>
</dbReference>
<dbReference type="SUPFAM" id="SSF81296">
    <property type="entry name" value="E set domains"/>
    <property type="match status" value="1"/>
</dbReference>
<dbReference type="PANTHER" id="PTHR24104">
    <property type="entry name" value="E3 UBIQUITIN-PROTEIN LIGASE NHLRC1-RELATED"/>
    <property type="match status" value="1"/>
</dbReference>
<feature type="repeat" description="NHL" evidence="6">
    <location>
        <begin position="363"/>
        <end position="393"/>
    </location>
</feature>
<proteinExistence type="predicted"/>
<dbReference type="RefSeq" id="XP_006820072.1">
    <property type="nucleotide sequence ID" value="XM_006820009.1"/>
</dbReference>
<keyword evidence="3" id="KW-0863">Zinc-finger</keyword>
<dbReference type="Gene3D" id="2.60.40.10">
    <property type="entry name" value="Immunoglobulins"/>
    <property type="match status" value="1"/>
</dbReference>
<dbReference type="Proteomes" id="UP000694865">
    <property type="component" value="Unplaced"/>
</dbReference>
<organism evidence="7 8">
    <name type="scientific">Saccoglossus kowalevskii</name>
    <name type="common">Acorn worm</name>
    <dbReference type="NCBI Taxonomy" id="10224"/>
    <lineage>
        <taxon>Eukaryota</taxon>
        <taxon>Metazoa</taxon>
        <taxon>Hemichordata</taxon>
        <taxon>Enteropneusta</taxon>
        <taxon>Harrimaniidae</taxon>
        <taxon>Saccoglossus</taxon>
    </lineage>
</organism>
<evidence type="ECO:0000256" key="5">
    <source>
        <dbReference type="PROSITE-ProRule" id="PRU00087"/>
    </source>
</evidence>
<dbReference type="InterPro" id="IPR050952">
    <property type="entry name" value="TRIM-NHL_E3_ligases"/>
</dbReference>
<name>A0ABM0MJ81_SACKO</name>
<gene>
    <name evidence="8" type="primary">LOC102802483</name>
</gene>
<feature type="repeat" description="NHL" evidence="6">
    <location>
        <begin position="257"/>
        <end position="300"/>
    </location>
</feature>
<keyword evidence="2" id="KW-0677">Repeat</keyword>
<dbReference type="InterPro" id="IPR001258">
    <property type="entry name" value="NHL_repeat"/>
</dbReference>
<dbReference type="InterPro" id="IPR011042">
    <property type="entry name" value="6-blade_b-propeller_TolB-like"/>
</dbReference>
<reference evidence="8" key="1">
    <citation type="submission" date="2025-08" db="UniProtKB">
        <authorList>
            <consortium name="RefSeq"/>
        </authorList>
    </citation>
    <scope>IDENTIFICATION</scope>
    <source>
        <tissue evidence="8">Testes</tissue>
    </source>
</reference>
<evidence type="ECO:0000313" key="8">
    <source>
        <dbReference type="RefSeq" id="XP_006820072.1"/>
    </source>
</evidence>
<keyword evidence="7" id="KW-1185">Reference proteome</keyword>
<dbReference type="PANTHER" id="PTHR24104:SF25">
    <property type="entry name" value="PROTEIN LIN-41"/>
    <property type="match status" value="1"/>
</dbReference>
<evidence type="ECO:0000256" key="1">
    <source>
        <dbReference type="ARBA" id="ARBA00022723"/>
    </source>
</evidence>
<dbReference type="GeneID" id="102802483"/>
<dbReference type="Gene3D" id="2.120.10.30">
    <property type="entry name" value="TolB, C-terminal domain"/>
    <property type="match status" value="2"/>
</dbReference>
<dbReference type="InterPro" id="IPR017868">
    <property type="entry name" value="Filamin/ABP280_repeat-like"/>
</dbReference>
<feature type="repeat" description="NHL" evidence="6">
    <location>
        <begin position="304"/>
        <end position="347"/>
    </location>
</feature>
<evidence type="ECO:0000256" key="3">
    <source>
        <dbReference type="ARBA" id="ARBA00022771"/>
    </source>
</evidence>
<evidence type="ECO:0000256" key="6">
    <source>
        <dbReference type="PROSITE-ProRule" id="PRU00504"/>
    </source>
</evidence>
<feature type="repeat" description="NHL" evidence="6">
    <location>
        <begin position="214"/>
        <end position="253"/>
    </location>
</feature>